<evidence type="ECO:0000256" key="2">
    <source>
        <dbReference type="ARBA" id="ARBA00023012"/>
    </source>
</evidence>
<keyword evidence="2" id="KW-0902">Two-component regulatory system</keyword>
<dbReference type="OrthoDB" id="9802426at2"/>
<dbReference type="Gene3D" id="6.10.250.690">
    <property type="match status" value="1"/>
</dbReference>
<proteinExistence type="predicted"/>
<dbReference type="SUPFAM" id="SSF46894">
    <property type="entry name" value="C-terminal effector domain of the bipartite response regulators"/>
    <property type="match status" value="1"/>
</dbReference>
<dbReference type="Proteomes" id="UP000199205">
    <property type="component" value="Unassembled WGS sequence"/>
</dbReference>
<dbReference type="InterPro" id="IPR016032">
    <property type="entry name" value="Sig_transdc_resp-reg_C-effctor"/>
</dbReference>
<dbReference type="PROSITE" id="PS51755">
    <property type="entry name" value="OMPR_PHOB"/>
    <property type="match status" value="1"/>
</dbReference>
<evidence type="ECO:0000256" key="3">
    <source>
        <dbReference type="ARBA" id="ARBA00023015"/>
    </source>
</evidence>
<dbReference type="InterPro" id="IPR039420">
    <property type="entry name" value="WalR-like"/>
</dbReference>
<feature type="DNA-binding region" description="OmpR/PhoB-type" evidence="7">
    <location>
        <begin position="124"/>
        <end position="220"/>
    </location>
</feature>
<gene>
    <name evidence="10" type="ORF">GA0061101_109169</name>
</gene>
<evidence type="ECO:0000256" key="5">
    <source>
        <dbReference type="ARBA" id="ARBA00023163"/>
    </source>
</evidence>
<dbReference type="GO" id="GO:0032993">
    <property type="term" value="C:protein-DNA complex"/>
    <property type="evidence" value="ECO:0007669"/>
    <property type="project" value="TreeGrafter"/>
</dbReference>
<dbReference type="PANTHER" id="PTHR48111">
    <property type="entry name" value="REGULATOR OF RPOS"/>
    <property type="match status" value="1"/>
</dbReference>
<dbReference type="SUPFAM" id="SSF52172">
    <property type="entry name" value="CheY-like"/>
    <property type="match status" value="1"/>
</dbReference>
<accession>A0A1C3WB82</accession>
<dbReference type="InterPro" id="IPR036388">
    <property type="entry name" value="WH-like_DNA-bd_sf"/>
</dbReference>
<dbReference type="GO" id="GO:0006355">
    <property type="term" value="P:regulation of DNA-templated transcription"/>
    <property type="evidence" value="ECO:0007669"/>
    <property type="project" value="InterPro"/>
</dbReference>
<reference evidence="10 11" key="1">
    <citation type="submission" date="2016-08" db="EMBL/GenBank/DDBJ databases">
        <authorList>
            <person name="Seilhamer J.J."/>
        </authorList>
    </citation>
    <scope>NUCLEOTIDE SEQUENCE [LARGE SCALE GENOMIC DNA]</scope>
    <source>
        <strain evidence="10 11">P1-7</strain>
    </source>
</reference>
<feature type="domain" description="OmpR/PhoB-type" evidence="9">
    <location>
        <begin position="124"/>
        <end position="220"/>
    </location>
</feature>
<evidence type="ECO:0000256" key="1">
    <source>
        <dbReference type="ARBA" id="ARBA00022553"/>
    </source>
</evidence>
<keyword evidence="3" id="KW-0805">Transcription regulation</keyword>
<keyword evidence="4 7" id="KW-0238">DNA-binding</keyword>
<dbReference type="FunFam" id="3.40.50.2300:FF:000002">
    <property type="entry name" value="DNA-binding response regulator PhoP"/>
    <property type="match status" value="1"/>
</dbReference>
<keyword evidence="1 6" id="KW-0597">Phosphoprotein</keyword>
<sequence>MRVLIVEDDPSLARGIVAALVVAGYAVDRVDNGRDGLSAALEEDYALVVLDLGLPEMDGLTVLKALRQAGSTTPVMILTARDAIPDRVAGLDVGADDYLTKPFALEEFEARVRSLVRRGQNQPSPMLTVGALSIDRNSSTVTLAGRTLFLRPREYSVLVLLLSRAGQVVQKERLASAISNFDDALTPNAVELHLGRLRKKLEPHGPNIRTIRGVGYILEVE</sequence>
<dbReference type="InterPro" id="IPR001789">
    <property type="entry name" value="Sig_transdc_resp-reg_receiver"/>
</dbReference>
<evidence type="ECO:0000259" key="8">
    <source>
        <dbReference type="PROSITE" id="PS50110"/>
    </source>
</evidence>
<feature type="modified residue" description="4-aspartylphosphate" evidence="6">
    <location>
        <position position="51"/>
    </location>
</feature>
<dbReference type="PROSITE" id="PS50110">
    <property type="entry name" value="RESPONSE_REGULATORY"/>
    <property type="match status" value="1"/>
</dbReference>
<dbReference type="AlphaFoldDB" id="A0A1C3WB82"/>
<evidence type="ECO:0000313" key="10">
    <source>
        <dbReference type="EMBL" id="SCB37125.1"/>
    </source>
</evidence>
<dbReference type="PANTHER" id="PTHR48111:SF67">
    <property type="entry name" value="TRANSCRIPTIONAL REGULATORY PROTEIN TCTD"/>
    <property type="match status" value="1"/>
</dbReference>
<dbReference type="InterPro" id="IPR001867">
    <property type="entry name" value="OmpR/PhoB-type_DNA-bd"/>
</dbReference>
<dbReference type="CDD" id="cd00383">
    <property type="entry name" value="trans_reg_C"/>
    <property type="match status" value="1"/>
</dbReference>
<protein>
    <submittedName>
        <fullName evidence="10">Two-component system, OmpR family, response regulator TctD</fullName>
    </submittedName>
</protein>
<evidence type="ECO:0000256" key="7">
    <source>
        <dbReference type="PROSITE-ProRule" id="PRU01091"/>
    </source>
</evidence>
<dbReference type="Gene3D" id="3.40.50.2300">
    <property type="match status" value="1"/>
</dbReference>
<dbReference type="Pfam" id="PF00486">
    <property type="entry name" value="Trans_reg_C"/>
    <property type="match status" value="1"/>
</dbReference>
<evidence type="ECO:0000259" key="9">
    <source>
        <dbReference type="PROSITE" id="PS51755"/>
    </source>
</evidence>
<dbReference type="Gene3D" id="1.10.10.10">
    <property type="entry name" value="Winged helix-like DNA-binding domain superfamily/Winged helix DNA-binding domain"/>
    <property type="match status" value="1"/>
</dbReference>
<dbReference type="InterPro" id="IPR011006">
    <property type="entry name" value="CheY-like_superfamily"/>
</dbReference>
<name>A0A1C3WB82_9HYPH</name>
<dbReference type="CDD" id="cd17624">
    <property type="entry name" value="REC_OmpR_PmrA-like"/>
    <property type="match status" value="1"/>
</dbReference>
<dbReference type="SMART" id="SM00862">
    <property type="entry name" value="Trans_reg_C"/>
    <property type="match status" value="1"/>
</dbReference>
<dbReference type="GO" id="GO:0005829">
    <property type="term" value="C:cytosol"/>
    <property type="evidence" value="ECO:0007669"/>
    <property type="project" value="TreeGrafter"/>
</dbReference>
<keyword evidence="5" id="KW-0804">Transcription</keyword>
<dbReference type="Pfam" id="PF00072">
    <property type="entry name" value="Response_reg"/>
    <property type="match status" value="1"/>
</dbReference>
<organism evidence="10 11">
    <name type="scientific">Rhizobium lusitanum</name>
    <dbReference type="NCBI Taxonomy" id="293958"/>
    <lineage>
        <taxon>Bacteria</taxon>
        <taxon>Pseudomonadati</taxon>
        <taxon>Pseudomonadota</taxon>
        <taxon>Alphaproteobacteria</taxon>
        <taxon>Hyphomicrobiales</taxon>
        <taxon>Rhizobiaceae</taxon>
        <taxon>Rhizobium/Agrobacterium group</taxon>
        <taxon>Rhizobium</taxon>
    </lineage>
</organism>
<evidence type="ECO:0000313" key="11">
    <source>
        <dbReference type="Proteomes" id="UP000199205"/>
    </source>
</evidence>
<dbReference type="SMART" id="SM00448">
    <property type="entry name" value="REC"/>
    <property type="match status" value="1"/>
</dbReference>
<evidence type="ECO:0000256" key="4">
    <source>
        <dbReference type="ARBA" id="ARBA00023125"/>
    </source>
</evidence>
<dbReference type="GO" id="GO:0000156">
    <property type="term" value="F:phosphorelay response regulator activity"/>
    <property type="evidence" value="ECO:0007669"/>
    <property type="project" value="TreeGrafter"/>
</dbReference>
<dbReference type="RefSeq" id="WP_037200134.1">
    <property type="nucleotide sequence ID" value="NZ_FMAF01000009.1"/>
</dbReference>
<dbReference type="GO" id="GO:0000976">
    <property type="term" value="F:transcription cis-regulatory region binding"/>
    <property type="evidence" value="ECO:0007669"/>
    <property type="project" value="TreeGrafter"/>
</dbReference>
<dbReference type="EMBL" id="FMAF01000009">
    <property type="protein sequence ID" value="SCB37125.1"/>
    <property type="molecule type" value="Genomic_DNA"/>
</dbReference>
<feature type="domain" description="Response regulatory" evidence="8">
    <location>
        <begin position="2"/>
        <end position="116"/>
    </location>
</feature>
<evidence type="ECO:0000256" key="6">
    <source>
        <dbReference type="PROSITE-ProRule" id="PRU00169"/>
    </source>
</evidence>